<comment type="caution">
    <text evidence="3">The sequence shown here is derived from an EMBL/GenBank/DDBJ whole genome shotgun (WGS) entry which is preliminary data.</text>
</comment>
<feature type="compositionally biased region" description="Polar residues" evidence="1">
    <location>
        <begin position="108"/>
        <end position="123"/>
    </location>
</feature>
<dbReference type="AlphaFoldDB" id="A0A2U1P8T3"/>
<dbReference type="InterPro" id="IPR000953">
    <property type="entry name" value="Chromo/chromo_shadow_dom"/>
</dbReference>
<dbReference type="EMBL" id="PKPP01001504">
    <property type="protein sequence ID" value="PWA82152.1"/>
    <property type="molecule type" value="Genomic_DNA"/>
</dbReference>
<sequence length="137" mass="15735">MLAISYPTATWLDDIRTYFATDPKSREFAASNLTAFDPKDDLAFLPEAILDLRTDSNGDPEVLIKWEKHSFEEATWENLTSLRLQFPDLDYIGDNVNSDGEGDDTTQHDQSPSPQHQATQIQTRPVREVKKTMRYRD</sequence>
<feature type="compositionally biased region" description="Basic and acidic residues" evidence="1">
    <location>
        <begin position="125"/>
        <end position="137"/>
    </location>
</feature>
<dbReference type="Proteomes" id="UP000245207">
    <property type="component" value="Unassembled WGS sequence"/>
</dbReference>
<evidence type="ECO:0000256" key="1">
    <source>
        <dbReference type="SAM" id="MobiDB-lite"/>
    </source>
</evidence>
<name>A0A2U1P8T3_ARTAN</name>
<accession>A0A2U1P8T3</accession>
<keyword evidence="4" id="KW-1185">Reference proteome</keyword>
<reference evidence="3 4" key="1">
    <citation type="journal article" date="2018" name="Mol. Plant">
        <title>The genome of Artemisia annua provides insight into the evolution of Asteraceae family and artemisinin biosynthesis.</title>
        <authorList>
            <person name="Shen Q."/>
            <person name="Zhang L."/>
            <person name="Liao Z."/>
            <person name="Wang S."/>
            <person name="Yan T."/>
            <person name="Shi P."/>
            <person name="Liu M."/>
            <person name="Fu X."/>
            <person name="Pan Q."/>
            <person name="Wang Y."/>
            <person name="Lv Z."/>
            <person name="Lu X."/>
            <person name="Zhang F."/>
            <person name="Jiang W."/>
            <person name="Ma Y."/>
            <person name="Chen M."/>
            <person name="Hao X."/>
            <person name="Li L."/>
            <person name="Tang Y."/>
            <person name="Lv G."/>
            <person name="Zhou Y."/>
            <person name="Sun X."/>
            <person name="Brodelius P.E."/>
            <person name="Rose J.K.C."/>
            <person name="Tang K."/>
        </authorList>
    </citation>
    <scope>NUCLEOTIDE SEQUENCE [LARGE SCALE GENOMIC DNA]</scope>
    <source>
        <strain evidence="4">cv. Huhao1</strain>
        <tissue evidence="3">Leaf</tissue>
    </source>
</reference>
<proteinExistence type="predicted"/>
<feature type="domain" description="Chromo" evidence="2">
    <location>
        <begin position="44"/>
        <end position="89"/>
    </location>
</feature>
<dbReference type="Gene3D" id="2.40.50.40">
    <property type="match status" value="1"/>
</dbReference>
<dbReference type="SUPFAM" id="SSF54160">
    <property type="entry name" value="Chromo domain-like"/>
    <property type="match status" value="1"/>
</dbReference>
<gene>
    <name evidence="3" type="ORF">CTI12_AA180780</name>
</gene>
<dbReference type="Pfam" id="PF00385">
    <property type="entry name" value="Chromo"/>
    <property type="match status" value="1"/>
</dbReference>
<evidence type="ECO:0000313" key="4">
    <source>
        <dbReference type="Proteomes" id="UP000245207"/>
    </source>
</evidence>
<organism evidence="3 4">
    <name type="scientific">Artemisia annua</name>
    <name type="common">Sweet wormwood</name>
    <dbReference type="NCBI Taxonomy" id="35608"/>
    <lineage>
        <taxon>Eukaryota</taxon>
        <taxon>Viridiplantae</taxon>
        <taxon>Streptophyta</taxon>
        <taxon>Embryophyta</taxon>
        <taxon>Tracheophyta</taxon>
        <taxon>Spermatophyta</taxon>
        <taxon>Magnoliopsida</taxon>
        <taxon>eudicotyledons</taxon>
        <taxon>Gunneridae</taxon>
        <taxon>Pentapetalae</taxon>
        <taxon>asterids</taxon>
        <taxon>campanulids</taxon>
        <taxon>Asterales</taxon>
        <taxon>Asteraceae</taxon>
        <taxon>Asteroideae</taxon>
        <taxon>Anthemideae</taxon>
        <taxon>Artemisiinae</taxon>
        <taxon>Artemisia</taxon>
    </lineage>
</organism>
<dbReference type="InterPro" id="IPR016197">
    <property type="entry name" value="Chromo-like_dom_sf"/>
</dbReference>
<feature type="region of interest" description="Disordered" evidence="1">
    <location>
        <begin position="93"/>
        <end position="137"/>
    </location>
</feature>
<evidence type="ECO:0000259" key="2">
    <source>
        <dbReference type="PROSITE" id="PS50013"/>
    </source>
</evidence>
<protein>
    <recommendedName>
        <fullName evidence="2">Chromo domain-containing protein</fullName>
    </recommendedName>
</protein>
<dbReference type="InterPro" id="IPR023780">
    <property type="entry name" value="Chromo_domain"/>
</dbReference>
<evidence type="ECO:0000313" key="3">
    <source>
        <dbReference type="EMBL" id="PWA82152.1"/>
    </source>
</evidence>
<dbReference type="PROSITE" id="PS50013">
    <property type="entry name" value="CHROMO_2"/>
    <property type="match status" value="1"/>
</dbReference>